<dbReference type="Pfam" id="PF02633">
    <property type="entry name" value="Creatininase"/>
    <property type="match status" value="1"/>
</dbReference>
<dbReference type="PANTHER" id="PTHR35005:SF1">
    <property type="entry name" value="2-AMINO-5-FORMYLAMINO-6-RIBOSYLAMINOPYRIMIDIN-4(3H)-ONE 5'-MONOPHOSPHATE DEFORMYLASE"/>
    <property type="match status" value="1"/>
</dbReference>
<keyword evidence="3" id="KW-0378">Hydrolase</keyword>
<dbReference type="InterPro" id="IPR024087">
    <property type="entry name" value="Creatininase-like_sf"/>
</dbReference>
<evidence type="ECO:0000256" key="2">
    <source>
        <dbReference type="ARBA" id="ARBA00022723"/>
    </source>
</evidence>
<evidence type="ECO:0000256" key="1">
    <source>
        <dbReference type="ARBA" id="ARBA00001947"/>
    </source>
</evidence>
<keyword evidence="2" id="KW-0479">Metal-binding</keyword>
<dbReference type="EMBL" id="QZCW01000004">
    <property type="protein sequence ID" value="MCW5323358.1"/>
    <property type="molecule type" value="Genomic_DNA"/>
</dbReference>
<organism evidence="6 7">
    <name type="scientific">Verminephrobacter aporrectodeae subsp. tuberculatae</name>
    <dbReference type="NCBI Taxonomy" id="1110392"/>
    <lineage>
        <taxon>Bacteria</taxon>
        <taxon>Pseudomonadati</taxon>
        <taxon>Pseudomonadota</taxon>
        <taxon>Betaproteobacteria</taxon>
        <taxon>Burkholderiales</taxon>
        <taxon>Comamonadaceae</taxon>
        <taxon>Verminephrobacter</taxon>
    </lineage>
</organism>
<evidence type="ECO:0000256" key="4">
    <source>
        <dbReference type="ARBA" id="ARBA00022833"/>
    </source>
</evidence>
<dbReference type="PANTHER" id="PTHR35005">
    <property type="entry name" value="3-DEHYDRO-SCYLLO-INOSOSE HYDROLASE"/>
    <property type="match status" value="1"/>
</dbReference>
<comment type="cofactor">
    <cofactor evidence="1">
        <name>Zn(2+)</name>
        <dbReference type="ChEBI" id="CHEBI:29105"/>
    </cofactor>
</comment>
<dbReference type="Gene3D" id="3.40.50.10310">
    <property type="entry name" value="Creatininase"/>
    <property type="match status" value="1"/>
</dbReference>
<dbReference type="InterPro" id="IPR003785">
    <property type="entry name" value="Creatininase/forma_Hydrolase"/>
</dbReference>
<reference evidence="7" key="1">
    <citation type="submission" date="2023-07" db="EMBL/GenBank/DDBJ databases">
        <title>Verminephrobacter genomes.</title>
        <authorList>
            <person name="Lund M.B."/>
        </authorList>
    </citation>
    <scope>NUCLEOTIDE SEQUENCE [LARGE SCALE GENOMIC DNA]</scope>
    <source>
        <strain evidence="7">AtM5-05</strain>
    </source>
</reference>
<evidence type="ECO:0000256" key="3">
    <source>
        <dbReference type="ARBA" id="ARBA00022801"/>
    </source>
</evidence>
<evidence type="ECO:0000256" key="5">
    <source>
        <dbReference type="ARBA" id="ARBA00024029"/>
    </source>
</evidence>
<keyword evidence="7" id="KW-1185">Reference proteome</keyword>
<evidence type="ECO:0000313" key="7">
    <source>
        <dbReference type="Proteomes" id="UP001208935"/>
    </source>
</evidence>
<dbReference type="RefSeq" id="WP_265257759.1">
    <property type="nucleotide sequence ID" value="NZ_QZCV01000002.1"/>
</dbReference>
<protein>
    <submittedName>
        <fullName evidence="6">Creatininase family protein</fullName>
    </submittedName>
</protein>
<comment type="caution">
    <text evidence="6">The sequence shown here is derived from an EMBL/GenBank/DDBJ whole genome shotgun (WGS) entry which is preliminary data.</text>
</comment>
<comment type="similarity">
    <text evidence="5">Belongs to the creatininase superfamily.</text>
</comment>
<accession>A0ABT3KYE9</accession>
<dbReference type="SUPFAM" id="SSF102215">
    <property type="entry name" value="Creatininase"/>
    <property type="match status" value="1"/>
</dbReference>
<name>A0ABT3KYE9_9BURK</name>
<keyword evidence="4" id="KW-0862">Zinc</keyword>
<dbReference type="Proteomes" id="UP001208935">
    <property type="component" value="Unassembled WGS sequence"/>
</dbReference>
<gene>
    <name evidence="6" type="ORF">D5039_20090</name>
</gene>
<proteinExistence type="inferred from homology"/>
<evidence type="ECO:0000313" key="6">
    <source>
        <dbReference type="EMBL" id="MCW5323358.1"/>
    </source>
</evidence>
<sequence length="233" mass="26386">MRIRDCNWMQIETYLQRDDRVVLPIGSTEQHAYLSLCTDAILAEQVAVDAAQAIGVPVYPALPFGLSPYFMAFPGTVSLRVESYLALIQDMLDSVAAHGFRRILIVNGHGGNQPAASLAMQWMARNMQVRVKFHNWWNAPKTWAKVREIDPVASHASWMENFSHTRIAGVGQPQHQRPMIDLERLRQMHPGEVRRYLGDGNYGGHYHKPEDVMQALWQVAVSETAEVLDGPWL</sequence>